<accession>A0A1E4TJI2</accession>
<feature type="transmembrane region" description="Helical" evidence="15">
    <location>
        <begin position="190"/>
        <end position="210"/>
    </location>
</feature>
<dbReference type="InterPro" id="IPR032456">
    <property type="entry name" value="Peptidase_M48_N"/>
</dbReference>
<evidence type="ECO:0000256" key="4">
    <source>
        <dbReference type="ARBA" id="ARBA00022723"/>
    </source>
</evidence>
<comment type="cofactor">
    <cofactor evidence="14 15">
        <name>Zn(2+)</name>
        <dbReference type="ChEBI" id="CHEBI:29105"/>
    </cofactor>
    <text evidence="14 15">Binds 1 zinc ion per subunit.</text>
</comment>
<keyword evidence="4 14" id="KW-0479">Metal-binding</keyword>
<evidence type="ECO:0000259" key="16">
    <source>
        <dbReference type="Pfam" id="PF01435"/>
    </source>
</evidence>
<feature type="transmembrane region" description="Helical" evidence="15">
    <location>
        <begin position="306"/>
        <end position="325"/>
    </location>
</feature>
<feature type="binding site" evidence="14">
    <location>
        <position position="293"/>
    </location>
    <ligand>
        <name>Zn(2+)</name>
        <dbReference type="ChEBI" id="CHEBI:29105"/>
        <note>catalytic</note>
    </ligand>
</feature>
<dbReference type="AlphaFoldDB" id="A0A1E4TJI2"/>
<dbReference type="Gene3D" id="3.30.2010.10">
    <property type="entry name" value="Metalloproteases ('zincins'), catalytic domain"/>
    <property type="match status" value="1"/>
</dbReference>
<dbReference type="GO" id="GO:0046872">
    <property type="term" value="F:metal ion binding"/>
    <property type="evidence" value="ECO:0007669"/>
    <property type="project" value="UniProtKB-UniRule"/>
</dbReference>
<dbReference type="InterPro" id="IPR027057">
    <property type="entry name" value="CAXX_Prtase_1"/>
</dbReference>
<keyword evidence="10 15" id="KW-0472">Membrane</keyword>
<evidence type="ECO:0000256" key="13">
    <source>
        <dbReference type="PIRSR" id="PIRSR627057-1"/>
    </source>
</evidence>
<protein>
    <recommendedName>
        <fullName evidence="15">CAAX prenyl protease</fullName>
        <ecNumber evidence="15">3.4.24.84</ecNumber>
    </recommendedName>
</protein>
<dbReference type="FunFam" id="3.30.2010.10:FF:000002">
    <property type="entry name" value="CAAX prenyl protease"/>
    <property type="match status" value="1"/>
</dbReference>
<dbReference type="Proteomes" id="UP000095023">
    <property type="component" value="Unassembled WGS sequence"/>
</dbReference>
<feature type="domain" description="CAAX prenyl protease 1 N-terminal" evidence="17">
    <location>
        <begin position="40"/>
        <end position="220"/>
    </location>
</feature>
<proteinExistence type="inferred from homology"/>
<name>A0A1E4TJI2_9ASCO</name>
<evidence type="ECO:0000256" key="10">
    <source>
        <dbReference type="ARBA" id="ARBA00023136"/>
    </source>
</evidence>
<dbReference type="OrthoDB" id="360839at2759"/>
<evidence type="ECO:0000256" key="7">
    <source>
        <dbReference type="ARBA" id="ARBA00022833"/>
    </source>
</evidence>
<dbReference type="EMBL" id="KV453841">
    <property type="protein sequence ID" value="ODV91889.1"/>
    <property type="molecule type" value="Genomic_DNA"/>
</dbReference>
<evidence type="ECO:0000256" key="1">
    <source>
        <dbReference type="ARBA" id="ARBA00004477"/>
    </source>
</evidence>
<evidence type="ECO:0000313" key="18">
    <source>
        <dbReference type="EMBL" id="ODV91889.1"/>
    </source>
</evidence>
<evidence type="ECO:0000256" key="6">
    <source>
        <dbReference type="ARBA" id="ARBA00022824"/>
    </source>
</evidence>
<evidence type="ECO:0000256" key="15">
    <source>
        <dbReference type="RuleBase" id="RU366005"/>
    </source>
</evidence>
<evidence type="ECO:0000256" key="3">
    <source>
        <dbReference type="ARBA" id="ARBA00022692"/>
    </source>
</evidence>
<comment type="function">
    <text evidence="15">Proteolytically removes the C-terminal three residues of farnesylated proteins.</text>
</comment>
<dbReference type="InterPro" id="IPR001915">
    <property type="entry name" value="Peptidase_M48"/>
</dbReference>
<dbReference type="GO" id="GO:0005789">
    <property type="term" value="C:endoplasmic reticulum membrane"/>
    <property type="evidence" value="ECO:0007669"/>
    <property type="project" value="UniProtKB-SubCell"/>
</dbReference>
<evidence type="ECO:0000256" key="11">
    <source>
        <dbReference type="ARBA" id="ARBA00044456"/>
    </source>
</evidence>
<feature type="domain" description="Peptidase M48" evidence="16">
    <location>
        <begin position="224"/>
        <end position="428"/>
    </location>
</feature>
<evidence type="ECO:0000259" key="17">
    <source>
        <dbReference type="Pfam" id="PF16491"/>
    </source>
</evidence>
<sequence>MEVIKTFGELFDWPGFNWKGVIVGITLAKYGLETYLNFRQHQVLKRKEPPKVLKSVIKQETFEKSQKYSIAKSNFGFFSDLYGLVQNLLIIKYDVMPFIWSLASNILPLAYKTEIYTSIVFMLLFQLSATIVSLPLSIYSTFVLEEKFGFNKQTPWLFFTDFLKQLLLLTVIGVPLLAGFLKIIDIFGDTFFFYLWLFMLAVQVIMYAVYPVLIQPLFNKVTPLPEGELRSSVEQLAAKFSFPLKKLYEIDGSRRSTHSNAYFYGLPWSKQIVIYDTLIAQSTVPEVTAVLAHELGHWSLSHTTKLLLIGQAHIFSIFVLFASFIHNKSLYASFGFNTQPALVGFLLFGDLLQPIDSLLQFFMKHLSRKFEYQADAFAVDADYSEDLKNALIKLHVENLSAMDVDPLYSAYNYSHPILAERIAAIDERENMKQKKN</sequence>
<feature type="binding site" evidence="14">
    <location>
        <position position="371"/>
    </location>
    <ligand>
        <name>Zn(2+)</name>
        <dbReference type="ChEBI" id="CHEBI:29105"/>
        <note>catalytic</note>
    </ligand>
</feature>
<keyword evidence="3 15" id="KW-0812">Transmembrane</keyword>
<dbReference type="GO" id="GO:0004222">
    <property type="term" value="F:metalloendopeptidase activity"/>
    <property type="evidence" value="ECO:0007669"/>
    <property type="project" value="UniProtKB-UniRule"/>
</dbReference>
<evidence type="ECO:0000256" key="14">
    <source>
        <dbReference type="PIRSR" id="PIRSR627057-2"/>
    </source>
</evidence>
<evidence type="ECO:0000313" key="19">
    <source>
        <dbReference type="Proteomes" id="UP000095023"/>
    </source>
</evidence>
<keyword evidence="7 14" id="KW-0862">Zinc</keyword>
<dbReference type="Pfam" id="PF01435">
    <property type="entry name" value="Peptidase_M48"/>
    <property type="match status" value="1"/>
</dbReference>
<keyword evidence="9 15" id="KW-0482">Metalloprotease</keyword>
<organism evidence="18 19">
    <name type="scientific">Tortispora caseinolytica NRRL Y-17796</name>
    <dbReference type="NCBI Taxonomy" id="767744"/>
    <lineage>
        <taxon>Eukaryota</taxon>
        <taxon>Fungi</taxon>
        <taxon>Dikarya</taxon>
        <taxon>Ascomycota</taxon>
        <taxon>Saccharomycotina</taxon>
        <taxon>Trigonopsidomycetes</taxon>
        <taxon>Trigonopsidales</taxon>
        <taxon>Trigonopsidaceae</taxon>
        <taxon>Tortispora</taxon>
    </lineage>
</organism>
<keyword evidence="6 15" id="KW-0256">Endoplasmic reticulum</keyword>
<comment type="similarity">
    <text evidence="12 15">Belongs to the peptidase M48A family.</text>
</comment>
<reference evidence="19" key="1">
    <citation type="submission" date="2016-02" db="EMBL/GenBank/DDBJ databases">
        <title>Comparative genomics of biotechnologically important yeasts.</title>
        <authorList>
            <consortium name="DOE Joint Genome Institute"/>
            <person name="Riley R."/>
            <person name="Haridas S."/>
            <person name="Wolfe K.H."/>
            <person name="Lopes M.R."/>
            <person name="Hittinger C.T."/>
            <person name="Goker M."/>
            <person name="Salamov A."/>
            <person name="Wisecaver J."/>
            <person name="Long T.M."/>
            <person name="Aerts A.L."/>
            <person name="Barry K."/>
            <person name="Choi C."/>
            <person name="Clum A."/>
            <person name="Coughlan A.Y."/>
            <person name="Deshpande S."/>
            <person name="Douglass A.P."/>
            <person name="Hanson S.J."/>
            <person name="Klenk H.-P."/>
            <person name="Labutti K."/>
            <person name="Lapidus A."/>
            <person name="Lindquist E."/>
            <person name="Lipzen A."/>
            <person name="Meier-Kolthoff J.P."/>
            <person name="Ohm R.A."/>
            <person name="Otillar R.P."/>
            <person name="Pangilinan J."/>
            <person name="Peng Y."/>
            <person name="Rokas A."/>
            <person name="Rosa C.A."/>
            <person name="Scheuner C."/>
            <person name="Sibirny A.A."/>
            <person name="Slot J.C."/>
            <person name="Stielow J.B."/>
            <person name="Sun H."/>
            <person name="Kurtzman C.P."/>
            <person name="Blackwell M."/>
            <person name="Jeffries T.W."/>
            <person name="Grigoriev I.V."/>
        </authorList>
    </citation>
    <scope>NUCLEOTIDE SEQUENCE [LARGE SCALE GENOMIC DNA]</scope>
    <source>
        <strain evidence="19">NRRL Y-17796</strain>
    </source>
</reference>
<feature type="transmembrane region" description="Helical" evidence="15">
    <location>
        <begin position="165"/>
        <end position="184"/>
    </location>
</feature>
<evidence type="ECO:0000256" key="5">
    <source>
        <dbReference type="ARBA" id="ARBA00022801"/>
    </source>
</evidence>
<dbReference type="PANTHER" id="PTHR10120">
    <property type="entry name" value="CAAX PRENYL PROTEASE 1"/>
    <property type="match status" value="1"/>
</dbReference>
<keyword evidence="19" id="KW-1185">Reference proteome</keyword>
<evidence type="ECO:0000256" key="2">
    <source>
        <dbReference type="ARBA" id="ARBA00022670"/>
    </source>
</evidence>
<feature type="transmembrane region" description="Helical" evidence="15">
    <location>
        <begin position="115"/>
        <end position="144"/>
    </location>
</feature>
<gene>
    <name evidence="18" type="ORF">CANCADRAFT_42520</name>
</gene>
<dbReference type="EC" id="3.4.24.84" evidence="15"/>
<feature type="active site" evidence="13">
    <location>
        <position position="294"/>
    </location>
</feature>
<comment type="subcellular location">
    <subcellularLocation>
        <location evidence="1 15">Endoplasmic reticulum membrane</location>
        <topology evidence="1 15">Multi-pass membrane protein</topology>
    </subcellularLocation>
</comment>
<dbReference type="Pfam" id="PF16491">
    <property type="entry name" value="Peptidase_M48_N"/>
    <property type="match status" value="1"/>
</dbReference>
<comment type="catalytic activity">
    <reaction evidence="11 15">
        <text>Hydrolyzes the peptide bond -P2-(S-farnesyl or geranylgeranyl)C-P1'-P2'-P3'-COOH where P1' and P2' are amino acids with aliphatic side chains and P3' is any C-terminal residue.</text>
        <dbReference type="EC" id="3.4.24.84"/>
    </reaction>
</comment>
<feature type="transmembrane region" description="Helical" evidence="15">
    <location>
        <begin position="20"/>
        <end position="38"/>
    </location>
</feature>
<evidence type="ECO:0000256" key="9">
    <source>
        <dbReference type="ARBA" id="ARBA00023049"/>
    </source>
</evidence>
<feature type="active site" description="Proton donor" evidence="13">
    <location>
        <position position="375"/>
    </location>
</feature>
<dbReference type="CDD" id="cd07343">
    <property type="entry name" value="M48A_Zmpste24p_like"/>
    <property type="match status" value="1"/>
</dbReference>
<evidence type="ECO:0000256" key="8">
    <source>
        <dbReference type="ARBA" id="ARBA00022989"/>
    </source>
</evidence>
<keyword evidence="5 15" id="KW-0378">Hydrolase</keyword>
<keyword evidence="2 15" id="KW-0645">Protease</keyword>
<feature type="binding site" evidence="14">
    <location>
        <position position="297"/>
    </location>
    <ligand>
        <name>Zn(2+)</name>
        <dbReference type="ChEBI" id="CHEBI:29105"/>
        <note>catalytic</note>
    </ligand>
</feature>
<evidence type="ECO:0000256" key="12">
    <source>
        <dbReference type="ARBA" id="ARBA00060927"/>
    </source>
</evidence>
<dbReference type="GO" id="GO:0071586">
    <property type="term" value="P:CAAX-box protein processing"/>
    <property type="evidence" value="ECO:0007669"/>
    <property type="project" value="UniProtKB-UniRule"/>
</dbReference>
<keyword evidence="8 15" id="KW-1133">Transmembrane helix</keyword>